<dbReference type="AlphaFoldDB" id="A0ABD0KIQ1"/>
<sequence length="164" mass="18108">MADKPLASCGQLCWLCMCYCFGHWKKYRPKPRTIPVRPPPSPPPPLTFRKRCSFHGPDFLNYSEVPLVGSAVGSNSSQSHLCTSLAAVRENFAHVTSACPGIPKPCHDCLCQSNRLNLAVRVPRPTERVWYRVGIRNQTAATATAGSDKLESDRSICFPCMSSL</sequence>
<protein>
    <recommendedName>
        <fullName evidence="3">Secreted protein</fullName>
    </recommendedName>
</protein>
<keyword evidence="2" id="KW-1185">Reference proteome</keyword>
<gene>
    <name evidence="1" type="ORF">BaRGS_00021719</name>
</gene>
<dbReference type="EMBL" id="JACVVK020000170">
    <property type="protein sequence ID" value="KAK7487049.1"/>
    <property type="molecule type" value="Genomic_DNA"/>
</dbReference>
<name>A0ABD0KIQ1_9CAEN</name>
<organism evidence="1 2">
    <name type="scientific">Batillaria attramentaria</name>
    <dbReference type="NCBI Taxonomy" id="370345"/>
    <lineage>
        <taxon>Eukaryota</taxon>
        <taxon>Metazoa</taxon>
        <taxon>Spiralia</taxon>
        <taxon>Lophotrochozoa</taxon>
        <taxon>Mollusca</taxon>
        <taxon>Gastropoda</taxon>
        <taxon>Caenogastropoda</taxon>
        <taxon>Sorbeoconcha</taxon>
        <taxon>Cerithioidea</taxon>
        <taxon>Batillariidae</taxon>
        <taxon>Batillaria</taxon>
    </lineage>
</organism>
<accession>A0ABD0KIQ1</accession>
<evidence type="ECO:0008006" key="3">
    <source>
        <dbReference type="Google" id="ProtNLM"/>
    </source>
</evidence>
<proteinExistence type="predicted"/>
<evidence type="ECO:0000313" key="2">
    <source>
        <dbReference type="Proteomes" id="UP001519460"/>
    </source>
</evidence>
<dbReference type="Proteomes" id="UP001519460">
    <property type="component" value="Unassembled WGS sequence"/>
</dbReference>
<reference evidence="1 2" key="1">
    <citation type="journal article" date="2023" name="Sci. Data">
        <title>Genome assembly of the Korean intertidal mud-creeper Batillaria attramentaria.</title>
        <authorList>
            <person name="Patra A.K."/>
            <person name="Ho P.T."/>
            <person name="Jun S."/>
            <person name="Lee S.J."/>
            <person name="Kim Y."/>
            <person name="Won Y.J."/>
        </authorList>
    </citation>
    <scope>NUCLEOTIDE SEQUENCE [LARGE SCALE GENOMIC DNA]</scope>
    <source>
        <strain evidence="1">Wonlab-2016</strain>
    </source>
</reference>
<evidence type="ECO:0000313" key="1">
    <source>
        <dbReference type="EMBL" id="KAK7487049.1"/>
    </source>
</evidence>
<comment type="caution">
    <text evidence="1">The sequence shown here is derived from an EMBL/GenBank/DDBJ whole genome shotgun (WGS) entry which is preliminary data.</text>
</comment>